<name>A0A3N4I757_ASCIM</name>
<dbReference type="EMBL" id="ML119680">
    <property type="protein sequence ID" value="RPA81307.1"/>
    <property type="molecule type" value="Genomic_DNA"/>
</dbReference>
<keyword evidence="2" id="KW-1133">Transmembrane helix</keyword>
<dbReference type="GO" id="GO:1902929">
    <property type="term" value="C:plasma membrane of growing cell tip"/>
    <property type="evidence" value="ECO:0007669"/>
    <property type="project" value="TreeGrafter"/>
</dbReference>
<organism evidence="7 8">
    <name type="scientific">Ascobolus immersus RN42</name>
    <dbReference type="NCBI Taxonomy" id="1160509"/>
    <lineage>
        <taxon>Eukaryota</taxon>
        <taxon>Fungi</taxon>
        <taxon>Dikarya</taxon>
        <taxon>Ascomycota</taxon>
        <taxon>Pezizomycotina</taxon>
        <taxon>Pezizomycetes</taxon>
        <taxon>Pezizales</taxon>
        <taxon>Ascobolaceae</taxon>
        <taxon>Ascobolus</taxon>
    </lineage>
</organism>
<dbReference type="Pfam" id="PF12768">
    <property type="entry name" value="Rax2"/>
    <property type="match status" value="2"/>
</dbReference>
<feature type="transmembrane region" description="Helical" evidence="2">
    <location>
        <begin position="1158"/>
        <end position="1181"/>
    </location>
</feature>
<evidence type="ECO:0000256" key="1">
    <source>
        <dbReference type="SAM" id="MobiDB-lite"/>
    </source>
</evidence>
<dbReference type="InterPro" id="IPR011043">
    <property type="entry name" value="Gal_Oxase/kelch_b-propeller"/>
</dbReference>
<feature type="region of interest" description="Disordered" evidence="1">
    <location>
        <begin position="1193"/>
        <end position="1234"/>
    </location>
</feature>
<gene>
    <name evidence="7" type="ORF">BJ508DRAFT_209320</name>
</gene>
<sequence length="1234" mass="131690">MKSSWLSTLIALPSLLSTVHSLQIKTIPDPALNLNQLGRIGIAGDFDAISFYEYEGQDERSLLPSGSHSIFARHPDGGFVPLVSSDASISAACTYDFRNGTTAVVVGGNFTSLGSVPARGIALFDPNSRNVTSLPGLNGKVSALLCDRDVIYVGGEFRADNASTNVNAMTWDHRNGWRELPFEGFNGAVKSIIKSDNQTIVFGGAFTGVGKGGNTTTGGSDSGPDEDATKRMQIINLQGANVGSERATTEPGFGDASKIICSERDGPGETWLMEDGAYGALTATTKFGFVPKLLRLRNTKIGGRSTTEFRFTALPLTGILNMTYIDPETKEERSCESRCPLRDDNEEWQEFKFVNNIGMDAFRIDISGFKGPGGGLSGLEIYSEQSYTFADSDINAPRCKKLASPSNSTTEGVWTPQPKNFVDSNYLSVELTESQIQAGTHSVTFLPEIRKDGGFNVLMFTPGCINDGTCQRRGKVEIEAQLTEGGEPLRTIVSQTNDFDKFDVLFSNEKVDAPSGDFRPSVKLSPAKDQSGFSSLIFVAHKVRFDSTSSSEDSGLNGIYEYNPSVKDAKNSDSVITTSGSKLSQRAKVETLALQGSNIFVGGQFSSNKDSEGYNSIFEVQDNGARTLKDNGLNGNVLAILAQGDVIYLGGNFTNTQVNNKALNRVAAFNTKDSTWSALGDGLNGPVTDIVSFKLNVTDKEETAIAFSGAFTEIRGSGGKNAAAVGGLAVWIPSKNGWLSHIDSKALVQNGSISAMVNYDTKDLFIGSLPSTAEFAWGAVELEHDDDLDLQPYALARANGNRNQKRAIAQKTLNGVVNGAFYNKNDKNLTILAGRFTAQGANGVVHSLAIIDGNDGDKLSGLGDELGSNGTFYALHVPDSSDKLFAGGSIQGTIGDSDVAGLIIWDVEKKALAEVQPSALQGNNVLVHEILSQPGTENVFIGGSFDSAGSLSCPGVCIYDYKSSQWNRPASGLSGSVSAMKWVDKTHLLVAGNMTANETTTYLAIYDTNGKWNAFPGKSSDLPGPVKAMCLESDKADTIFVTGNSTQGETYLMKWTGKEWKDFGSGLGKGSVINHIQVLPVSESHDANDLLKTSHVLLAMGSLSIGSTTASAALFDGKTWTPFLLAAKSSGNTGYLAKLFSENEQTFKGNGKKLAKGLVILIALAISLALVFLLVLAGILASYIRRRQEGYEPAPQGARSAYEKQADLQDRLPPSDLFSSIGPGGMRREPSPML</sequence>
<feature type="signal peptide" evidence="3">
    <location>
        <begin position="1"/>
        <end position="21"/>
    </location>
</feature>
<keyword evidence="2" id="KW-0812">Transmembrane</keyword>
<dbReference type="PANTHER" id="PTHR31778:SF2">
    <property type="entry name" value="BUD SITE SELECTION PROTEIN RAX2"/>
    <property type="match status" value="1"/>
</dbReference>
<feature type="domain" description="Rax2-like third" evidence="6">
    <location>
        <begin position="387"/>
        <end position="546"/>
    </location>
</feature>
<dbReference type="OrthoDB" id="2503993at2759"/>
<evidence type="ECO:0000313" key="8">
    <source>
        <dbReference type="Proteomes" id="UP000275078"/>
    </source>
</evidence>
<reference evidence="7 8" key="1">
    <citation type="journal article" date="2018" name="Nat. Ecol. Evol.">
        <title>Pezizomycetes genomes reveal the molecular basis of ectomycorrhizal truffle lifestyle.</title>
        <authorList>
            <person name="Murat C."/>
            <person name="Payen T."/>
            <person name="Noel B."/>
            <person name="Kuo A."/>
            <person name="Morin E."/>
            <person name="Chen J."/>
            <person name="Kohler A."/>
            <person name="Krizsan K."/>
            <person name="Balestrini R."/>
            <person name="Da Silva C."/>
            <person name="Montanini B."/>
            <person name="Hainaut M."/>
            <person name="Levati E."/>
            <person name="Barry K.W."/>
            <person name="Belfiori B."/>
            <person name="Cichocki N."/>
            <person name="Clum A."/>
            <person name="Dockter R.B."/>
            <person name="Fauchery L."/>
            <person name="Guy J."/>
            <person name="Iotti M."/>
            <person name="Le Tacon F."/>
            <person name="Lindquist E.A."/>
            <person name="Lipzen A."/>
            <person name="Malagnac F."/>
            <person name="Mello A."/>
            <person name="Molinier V."/>
            <person name="Miyauchi S."/>
            <person name="Poulain J."/>
            <person name="Riccioni C."/>
            <person name="Rubini A."/>
            <person name="Sitrit Y."/>
            <person name="Splivallo R."/>
            <person name="Traeger S."/>
            <person name="Wang M."/>
            <person name="Zifcakova L."/>
            <person name="Wipf D."/>
            <person name="Zambonelli A."/>
            <person name="Paolocci F."/>
            <person name="Nowrousian M."/>
            <person name="Ottonello S."/>
            <person name="Baldrian P."/>
            <person name="Spatafora J.W."/>
            <person name="Henrissat B."/>
            <person name="Nagy L.G."/>
            <person name="Aury J.M."/>
            <person name="Wincker P."/>
            <person name="Grigoriev I.V."/>
            <person name="Bonfante P."/>
            <person name="Martin F.M."/>
        </authorList>
    </citation>
    <scope>NUCLEOTIDE SEQUENCE [LARGE SCALE GENOMIC DNA]</scope>
    <source>
        <strain evidence="7 8">RN42</strain>
    </source>
</reference>
<dbReference type="STRING" id="1160509.A0A3N4I757"/>
<feature type="compositionally biased region" description="Basic and acidic residues" evidence="1">
    <location>
        <begin position="1201"/>
        <end position="1210"/>
    </location>
</feature>
<keyword evidence="3" id="KW-0732">Signal</keyword>
<dbReference type="InterPro" id="IPR048265">
    <property type="entry name" value="Rax2-like_third"/>
</dbReference>
<dbReference type="InterPro" id="IPR024982">
    <property type="entry name" value="Rax2-like_C"/>
</dbReference>
<evidence type="ECO:0000259" key="4">
    <source>
        <dbReference type="Pfam" id="PF12768"/>
    </source>
</evidence>
<dbReference type="PANTHER" id="PTHR31778">
    <property type="entry name" value="BUD SITE SELECTION PROTEIN RAX2"/>
    <property type="match status" value="1"/>
</dbReference>
<evidence type="ECO:0000313" key="7">
    <source>
        <dbReference type="EMBL" id="RPA81307.1"/>
    </source>
</evidence>
<feature type="domain" description="Rax2-like C-terminal" evidence="4">
    <location>
        <begin position="902"/>
        <end position="1148"/>
    </location>
</feature>
<feature type="domain" description="Rax2-like C-terminal" evidence="4">
    <location>
        <begin position="97"/>
        <end position="205"/>
    </location>
</feature>
<evidence type="ECO:0008006" key="9">
    <source>
        <dbReference type="Google" id="ProtNLM"/>
    </source>
</evidence>
<evidence type="ECO:0000259" key="5">
    <source>
        <dbReference type="Pfam" id="PF20842"/>
    </source>
</evidence>
<keyword evidence="8" id="KW-1185">Reference proteome</keyword>
<feature type="chain" id="PRO_5017954832" description="Cellular morphogenesis protein" evidence="3">
    <location>
        <begin position="22"/>
        <end position="1234"/>
    </location>
</feature>
<dbReference type="AlphaFoldDB" id="A0A3N4I757"/>
<dbReference type="Pfam" id="PF20842">
    <property type="entry name" value="Rax2_2"/>
    <property type="match status" value="1"/>
</dbReference>
<evidence type="ECO:0000256" key="3">
    <source>
        <dbReference type="SAM" id="SignalP"/>
    </source>
</evidence>
<keyword evidence="2" id="KW-0472">Membrane</keyword>
<proteinExistence type="predicted"/>
<protein>
    <recommendedName>
        <fullName evidence="9">Cellular morphogenesis protein</fullName>
    </recommendedName>
</protein>
<evidence type="ECO:0000256" key="2">
    <source>
        <dbReference type="SAM" id="Phobius"/>
    </source>
</evidence>
<dbReference type="Proteomes" id="UP000275078">
    <property type="component" value="Unassembled WGS sequence"/>
</dbReference>
<accession>A0A3N4I757</accession>
<dbReference type="InterPro" id="IPR048266">
    <property type="entry name" value="Rax2-like_second"/>
</dbReference>
<feature type="domain" description="Rax2-like second" evidence="5">
    <location>
        <begin position="230"/>
        <end position="376"/>
    </location>
</feature>
<dbReference type="SUPFAM" id="SSF50965">
    <property type="entry name" value="Galactose oxidase, central domain"/>
    <property type="match status" value="1"/>
</dbReference>
<dbReference type="Pfam" id="PF20843">
    <property type="entry name" value="Rax2_3"/>
    <property type="match status" value="1"/>
</dbReference>
<evidence type="ECO:0000259" key="6">
    <source>
        <dbReference type="Pfam" id="PF20843"/>
    </source>
</evidence>